<keyword evidence="1" id="KW-1133">Transmembrane helix</keyword>
<keyword evidence="1" id="KW-0812">Transmembrane</keyword>
<accession>A0A1G2QDX2</accession>
<protein>
    <recommendedName>
        <fullName evidence="4">ABC transporter permease</fullName>
    </recommendedName>
</protein>
<dbReference type="AlphaFoldDB" id="A0A1G2QDX2"/>
<name>A0A1G2QDX2_9BACT</name>
<evidence type="ECO:0008006" key="4">
    <source>
        <dbReference type="Google" id="ProtNLM"/>
    </source>
</evidence>
<keyword evidence="1" id="KW-0472">Membrane</keyword>
<evidence type="ECO:0000256" key="1">
    <source>
        <dbReference type="SAM" id="Phobius"/>
    </source>
</evidence>
<comment type="caution">
    <text evidence="2">The sequence shown here is derived from an EMBL/GenBank/DDBJ whole genome shotgun (WGS) entry which is preliminary data.</text>
</comment>
<feature type="transmembrane region" description="Helical" evidence="1">
    <location>
        <begin position="226"/>
        <end position="248"/>
    </location>
</feature>
<feature type="transmembrane region" description="Helical" evidence="1">
    <location>
        <begin position="139"/>
        <end position="162"/>
    </location>
</feature>
<dbReference type="PANTHER" id="PTHR36832:SF1">
    <property type="entry name" value="SLR1174 PROTEIN"/>
    <property type="match status" value="1"/>
</dbReference>
<dbReference type="InterPro" id="IPR010390">
    <property type="entry name" value="ABC-2_transporter-like"/>
</dbReference>
<dbReference type="STRING" id="1802438.A2571_02435"/>
<evidence type="ECO:0000313" key="3">
    <source>
        <dbReference type="Proteomes" id="UP000177043"/>
    </source>
</evidence>
<feature type="transmembrane region" description="Helical" evidence="1">
    <location>
        <begin position="20"/>
        <end position="44"/>
    </location>
</feature>
<sequence length="260" mass="29232">MKLFFSVVKFNWLKILAYPFEIIAFFACRLIALGMLALFWYAFAQSTGGTMDFKPLVAYFLVAAAIKDLTFSTDFKFGRYIQKIIMQGEISNYFIKPVKTVPFLFFSYAGENGMGIVYAFISLTIGLVVLPPASWVNILAFIIFLFIALFVSVAFNTLIGIISFHSTEGSGFRNAINHVIKILSGAIIPLTLFPIGIREIILLLPFPALVFTPAYVLQNNLSGGEMFFTFSVSLGWAIVLFFLTHYLWRYSVKKYEGVGI</sequence>
<dbReference type="PANTHER" id="PTHR36832">
    <property type="entry name" value="SLR1174 PROTEIN-RELATED"/>
    <property type="match status" value="1"/>
</dbReference>
<dbReference type="Proteomes" id="UP000177043">
    <property type="component" value="Unassembled WGS sequence"/>
</dbReference>
<evidence type="ECO:0000313" key="2">
    <source>
        <dbReference type="EMBL" id="OHA58603.1"/>
    </source>
</evidence>
<dbReference type="Pfam" id="PF06182">
    <property type="entry name" value="ABC2_membrane_6"/>
    <property type="match status" value="1"/>
</dbReference>
<organism evidence="2 3">
    <name type="scientific">Candidatus Vogelbacteria bacterium RIFOXYD1_FULL_44_32</name>
    <dbReference type="NCBI Taxonomy" id="1802438"/>
    <lineage>
        <taxon>Bacteria</taxon>
        <taxon>Candidatus Vogeliibacteriota</taxon>
    </lineage>
</organism>
<reference evidence="2 3" key="1">
    <citation type="journal article" date="2016" name="Nat. Commun.">
        <title>Thousands of microbial genomes shed light on interconnected biogeochemical processes in an aquifer system.</title>
        <authorList>
            <person name="Anantharaman K."/>
            <person name="Brown C.T."/>
            <person name="Hug L.A."/>
            <person name="Sharon I."/>
            <person name="Castelle C.J."/>
            <person name="Probst A.J."/>
            <person name="Thomas B.C."/>
            <person name="Singh A."/>
            <person name="Wilkins M.J."/>
            <person name="Karaoz U."/>
            <person name="Brodie E.L."/>
            <person name="Williams K.H."/>
            <person name="Hubbard S.S."/>
            <person name="Banfield J.F."/>
        </authorList>
    </citation>
    <scope>NUCLEOTIDE SEQUENCE [LARGE SCALE GENOMIC DNA]</scope>
</reference>
<feature type="transmembrane region" description="Helical" evidence="1">
    <location>
        <begin position="182"/>
        <end position="206"/>
    </location>
</feature>
<dbReference type="EMBL" id="MHTJ01000003">
    <property type="protein sequence ID" value="OHA58603.1"/>
    <property type="molecule type" value="Genomic_DNA"/>
</dbReference>
<gene>
    <name evidence="2" type="ORF">A2571_02435</name>
</gene>
<proteinExistence type="predicted"/>